<proteinExistence type="predicted"/>
<reference evidence="2" key="2">
    <citation type="submission" date="2024-04" db="EMBL/GenBank/DDBJ databases">
        <authorList>
            <person name="Chen Y."/>
            <person name="Shah S."/>
            <person name="Dougan E. K."/>
            <person name="Thang M."/>
            <person name="Chan C."/>
        </authorList>
    </citation>
    <scope>NUCLEOTIDE SEQUENCE [LARGE SCALE GENOMIC DNA]</scope>
</reference>
<organism evidence="1">
    <name type="scientific">Cladocopium goreaui</name>
    <dbReference type="NCBI Taxonomy" id="2562237"/>
    <lineage>
        <taxon>Eukaryota</taxon>
        <taxon>Sar</taxon>
        <taxon>Alveolata</taxon>
        <taxon>Dinophyceae</taxon>
        <taxon>Suessiales</taxon>
        <taxon>Symbiodiniaceae</taxon>
        <taxon>Cladocopium</taxon>
    </lineage>
</organism>
<reference evidence="1" key="1">
    <citation type="submission" date="2022-10" db="EMBL/GenBank/DDBJ databases">
        <authorList>
            <person name="Chen Y."/>
            <person name="Dougan E. K."/>
            <person name="Chan C."/>
            <person name="Rhodes N."/>
            <person name="Thang M."/>
        </authorList>
    </citation>
    <scope>NUCLEOTIDE SEQUENCE</scope>
</reference>
<evidence type="ECO:0000313" key="3">
    <source>
        <dbReference type="Proteomes" id="UP001152797"/>
    </source>
</evidence>
<dbReference type="EMBL" id="CAMXCT030000673">
    <property type="protein sequence ID" value="CAL4769291.1"/>
    <property type="molecule type" value="Genomic_DNA"/>
</dbReference>
<accession>A0A9P1FLS6</accession>
<dbReference type="SUPFAM" id="SSF82185">
    <property type="entry name" value="Histone H3 K4-specific methyltransferase SET7/9 N-terminal domain"/>
    <property type="match status" value="1"/>
</dbReference>
<sequence length="240" mass="26520">MADGAPKAVKEDPYSEIKAVLDQQMRHQPYERFDSFYEGEEFADAKFAELVPWGKDQTFSGLTHGTPKGAHTPHGWGVLEHHEGFLQACAVWRDGLADGPGMWASIVDGKEQCGYGTWMQGKRHGFFALVKEGGVYLEDYDNGELKKRIKWRRDKLHVTCARCGLLFVPSANTSEEKFCRFHLSKPDYDARYACCGALHAVNPRGCATSTHVEPVAEGDSTMAALAAMAALDLGGDSKQF</sequence>
<comment type="caution">
    <text evidence="1">The sequence shown here is derived from an EMBL/GenBank/DDBJ whole genome shotgun (WGS) entry which is preliminary data.</text>
</comment>
<dbReference type="AlphaFoldDB" id="A0A9P1FLS6"/>
<dbReference type="OrthoDB" id="413091at2759"/>
<dbReference type="EMBL" id="CAMXCT010000673">
    <property type="protein sequence ID" value="CAI3981979.1"/>
    <property type="molecule type" value="Genomic_DNA"/>
</dbReference>
<dbReference type="EMBL" id="CAMXCT020000673">
    <property type="protein sequence ID" value="CAL1135354.1"/>
    <property type="molecule type" value="Genomic_DNA"/>
</dbReference>
<gene>
    <name evidence="1" type="ORF">C1SCF055_LOCUS9721</name>
</gene>
<evidence type="ECO:0000313" key="2">
    <source>
        <dbReference type="EMBL" id="CAL1135354.1"/>
    </source>
</evidence>
<name>A0A9P1FLS6_9DINO</name>
<evidence type="ECO:0000313" key="1">
    <source>
        <dbReference type="EMBL" id="CAI3981979.1"/>
    </source>
</evidence>
<dbReference type="Proteomes" id="UP001152797">
    <property type="component" value="Unassembled WGS sequence"/>
</dbReference>
<protein>
    <submittedName>
        <fullName evidence="1">Uncharacterized protein</fullName>
    </submittedName>
</protein>
<keyword evidence="3" id="KW-1185">Reference proteome</keyword>